<dbReference type="eggNOG" id="ENOG50313I2">
    <property type="taxonomic scope" value="Bacteria"/>
</dbReference>
<dbReference type="Proteomes" id="UP000030129">
    <property type="component" value="Unassembled WGS sequence"/>
</dbReference>
<reference evidence="1 2" key="1">
    <citation type="submission" date="2013-09" db="EMBL/GenBank/DDBJ databases">
        <authorList>
            <person name="Zeng Z."/>
            <person name="Chen C."/>
        </authorList>
    </citation>
    <scope>NUCLEOTIDE SEQUENCE [LARGE SCALE GENOMIC DNA]</scope>
    <source>
        <strain evidence="1 2">F44-8</strain>
    </source>
</reference>
<comment type="caution">
    <text evidence="1">The sequence shown here is derived from an EMBL/GenBank/DDBJ whole genome shotgun (WGS) entry which is preliminary data.</text>
</comment>
<dbReference type="Pfam" id="PF14109">
    <property type="entry name" value="GldH_lipo"/>
    <property type="match status" value="1"/>
</dbReference>
<evidence type="ECO:0000313" key="2">
    <source>
        <dbReference type="Proteomes" id="UP000030129"/>
    </source>
</evidence>
<protein>
    <submittedName>
        <fullName evidence="1">Gliding motility protein GldH</fullName>
    </submittedName>
</protein>
<dbReference type="EMBL" id="JRLV01000004">
    <property type="protein sequence ID" value="KGO83225.1"/>
    <property type="molecule type" value="Genomic_DNA"/>
</dbReference>
<dbReference type="NCBIfam" id="TIGR03511">
    <property type="entry name" value="GldH_lipo"/>
    <property type="match status" value="1"/>
</dbReference>
<organism evidence="1 2">
    <name type="scientific">Flavobacterium beibuense F44-8</name>
    <dbReference type="NCBI Taxonomy" id="1406840"/>
    <lineage>
        <taxon>Bacteria</taxon>
        <taxon>Pseudomonadati</taxon>
        <taxon>Bacteroidota</taxon>
        <taxon>Flavobacteriia</taxon>
        <taxon>Flavobacteriales</taxon>
        <taxon>Flavobacteriaceae</taxon>
        <taxon>Flavobacterium</taxon>
    </lineage>
</organism>
<evidence type="ECO:0000313" key="1">
    <source>
        <dbReference type="EMBL" id="KGO83225.1"/>
    </source>
</evidence>
<keyword evidence="2" id="KW-1185">Reference proteome</keyword>
<dbReference type="STRING" id="1406840.Q763_04240"/>
<dbReference type="PROSITE" id="PS51257">
    <property type="entry name" value="PROKAR_LIPOPROTEIN"/>
    <property type="match status" value="1"/>
</dbReference>
<sequence>MLIRNSLIALGLLFLTASCDKKRVFDDYKAFNGTWNKDSIVSFQFEQNDTVSPYNMFVNIRNNNNYPFNNIFLIVNLEQPNGVTVTDTLEYMMANPDGSLMGKGFSDVKESKLWYKGFDGDYNFPKAGNYTVSIEQAVRKAGSIPGVEELEGITEVGFRIESKEE</sequence>
<dbReference type="InterPro" id="IPR020018">
    <property type="entry name" value="Motility-assoc_lipoprot_GldH"/>
</dbReference>
<gene>
    <name evidence="1" type="ORF">Q763_04240</name>
</gene>
<name>A0A0A2M4I6_9FLAO</name>
<dbReference type="RefSeq" id="WP_035131530.1">
    <property type="nucleotide sequence ID" value="NZ_JRLV01000004.1"/>
</dbReference>
<proteinExistence type="predicted"/>
<dbReference type="AlphaFoldDB" id="A0A0A2M4I6"/>
<accession>A0A0A2M4I6</accession>